<proteinExistence type="predicted"/>
<dbReference type="AlphaFoldDB" id="A0AAV4X558"/>
<evidence type="ECO:0000313" key="2">
    <source>
        <dbReference type="Proteomes" id="UP001054837"/>
    </source>
</evidence>
<accession>A0AAV4X558</accession>
<protein>
    <submittedName>
        <fullName evidence="1">Uncharacterized protein</fullName>
    </submittedName>
</protein>
<comment type="caution">
    <text evidence="1">The sequence shown here is derived from an EMBL/GenBank/DDBJ whole genome shotgun (WGS) entry which is preliminary data.</text>
</comment>
<keyword evidence="2" id="KW-1185">Reference proteome</keyword>
<evidence type="ECO:0000313" key="1">
    <source>
        <dbReference type="EMBL" id="GIY90322.1"/>
    </source>
</evidence>
<name>A0AAV4X558_9ARAC</name>
<reference evidence="1 2" key="1">
    <citation type="submission" date="2021-06" db="EMBL/GenBank/DDBJ databases">
        <title>Caerostris darwini draft genome.</title>
        <authorList>
            <person name="Kono N."/>
            <person name="Arakawa K."/>
        </authorList>
    </citation>
    <scope>NUCLEOTIDE SEQUENCE [LARGE SCALE GENOMIC DNA]</scope>
</reference>
<dbReference type="EMBL" id="BPLQ01015712">
    <property type="protein sequence ID" value="GIY90322.1"/>
    <property type="molecule type" value="Genomic_DNA"/>
</dbReference>
<dbReference type="Proteomes" id="UP001054837">
    <property type="component" value="Unassembled WGS sequence"/>
</dbReference>
<gene>
    <name evidence="1" type="ORF">CDAR_417021</name>
</gene>
<organism evidence="1 2">
    <name type="scientific">Caerostris darwini</name>
    <dbReference type="NCBI Taxonomy" id="1538125"/>
    <lineage>
        <taxon>Eukaryota</taxon>
        <taxon>Metazoa</taxon>
        <taxon>Ecdysozoa</taxon>
        <taxon>Arthropoda</taxon>
        <taxon>Chelicerata</taxon>
        <taxon>Arachnida</taxon>
        <taxon>Araneae</taxon>
        <taxon>Araneomorphae</taxon>
        <taxon>Entelegynae</taxon>
        <taxon>Araneoidea</taxon>
        <taxon>Araneidae</taxon>
        <taxon>Caerostris</taxon>
    </lineage>
</organism>
<sequence length="95" mass="10435">MERAANERVATESPNKAYSLYTLTKLSLHQQASFKTRPARSLCRTGQQKKNSTHHLISAQLIQSSPPSQRIALINSSNALMNLPSLSNAVKAFSP</sequence>